<evidence type="ECO:0000313" key="2">
    <source>
        <dbReference type="Proteomes" id="UP000790709"/>
    </source>
</evidence>
<protein>
    <submittedName>
        <fullName evidence="1">Uncharacterized protein</fullName>
    </submittedName>
</protein>
<gene>
    <name evidence="1" type="ORF">BV22DRAFT_1029330</name>
</gene>
<comment type="caution">
    <text evidence="1">The sequence shown here is derived from an EMBL/GenBank/DDBJ whole genome shotgun (WGS) entry which is preliminary data.</text>
</comment>
<dbReference type="EMBL" id="MU266339">
    <property type="protein sequence ID" value="KAH7929694.1"/>
    <property type="molecule type" value="Genomic_DNA"/>
</dbReference>
<organism evidence="1 2">
    <name type="scientific">Leucogyrophana mollusca</name>
    <dbReference type="NCBI Taxonomy" id="85980"/>
    <lineage>
        <taxon>Eukaryota</taxon>
        <taxon>Fungi</taxon>
        <taxon>Dikarya</taxon>
        <taxon>Basidiomycota</taxon>
        <taxon>Agaricomycotina</taxon>
        <taxon>Agaricomycetes</taxon>
        <taxon>Agaricomycetidae</taxon>
        <taxon>Boletales</taxon>
        <taxon>Boletales incertae sedis</taxon>
        <taxon>Leucogyrophana</taxon>
    </lineage>
</organism>
<proteinExistence type="predicted"/>
<keyword evidence="2" id="KW-1185">Reference proteome</keyword>
<dbReference type="Proteomes" id="UP000790709">
    <property type="component" value="Unassembled WGS sequence"/>
</dbReference>
<name>A0ACB8BVG2_9AGAM</name>
<sequence length="162" mass="17998">MCRLRYASWLVQIDYDHLKGYNQVESKRLVTNSRPLDRSENVALEIGPIIICLFLLRGAFYHNDIESLLSDGTFELKTRPEFDELPLFRKAKSGGYGVHPSLPMRAGSMGTCMRKICSILKLSTSSCLRRGDRGGEEDTWGAASTGRACAGSAKVCAEEGFR</sequence>
<evidence type="ECO:0000313" key="1">
    <source>
        <dbReference type="EMBL" id="KAH7929694.1"/>
    </source>
</evidence>
<accession>A0ACB8BVG2</accession>
<reference evidence="1" key="1">
    <citation type="journal article" date="2021" name="New Phytol.">
        <title>Evolutionary innovations through gain and loss of genes in the ectomycorrhizal Boletales.</title>
        <authorList>
            <person name="Wu G."/>
            <person name="Miyauchi S."/>
            <person name="Morin E."/>
            <person name="Kuo A."/>
            <person name="Drula E."/>
            <person name="Varga T."/>
            <person name="Kohler A."/>
            <person name="Feng B."/>
            <person name="Cao Y."/>
            <person name="Lipzen A."/>
            <person name="Daum C."/>
            <person name="Hundley H."/>
            <person name="Pangilinan J."/>
            <person name="Johnson J."/>
            <person name="Barry K."/>
            <person name="LaButti K."/>
            <person name="Ng V."/>
            <person name="Ahrendt S."/>
            <person name="Min B."/>
            <person name="Choi I.G."/>
            <person name="Park H."/>
            <person name="Plett J.M."/>
            <person name="Magnuson J."/>
            <person name="Spatafora J.W."/>
            <person name="Nagy L.G."/>
            <person name="Henrissat B."/>
            <person name="Grigoriev I.V."/>
            <person name="Yang Z.L."/>
            <person name="Xu J."/>
            <person name="Martin F.M."/>
        </authorList>
    </citation>
    <scope>NUCLEOTIDE SEQUENCE</scope>
    <source>
        <strain evidence="1">KUC20120723A-06</strain>
    </source>
</reference>